<protein>
    <submittedName>
        <fullName evidence="1">Uncharacterized protein</fullName>
    </submittedName>
</protein>
<dbReference type="Proteomes" id="UP000447434">
    <property type="component" value="Chromosome 21"/>
</dbReference>
<keyword evidence="2" id="KW-1185">Reference proteome</keyword>
<organism evidence="1 2">
    <name type="scientific">Lupinus albus</name>
    <name type="common">White lupine</name>
    <name type="synonym">Lupinus termis</name>
    <dbReference type="NCBI Taxonomy" id="3870"/>
    <lineage>
        <taxon>Eukaryota</taxon>
        <taxon>Viridiplantae</taxon>
        <taxon>Streptophyta</taxon>
        <taxon>Embryophyta</taxon>
        <taxon>Tracheophyta</taxon>
        <taxon>Spermatophyta</taxon>
        <taxon>Magnoliopsida</taxon>
        <taxon>eudicotyledons</taxon>
        <taxon>Gunneridae</taxon>
        <taxon>Pentapetalae</taxon>
        <taxon>rosids</taxon>
        <taxon>fabids</taxon>
        <taxon>Fabales</taxon>
        <taxon>Fabaceae</taxon>
        <taxon>Papilionoideae</taxon>
        <taxon>50 kb inversion clade</taxon>
        <taxon>genistoids sensu lato</taxon>
        <taxon>core genistoids</taxon>
        <taxon>Genisteae</taxon>
        <taxon>Lupinus</taxon>
    </lineage>
</organism>
<dbReference type="EMBL" id="WOCE01000021">
    <property type="protein sequence ID" value="KAE9589488.1"/>
    <property type="molecule type" value="Genomic_DNA"/>
</dbReference>
<sequence>MDIAGGKKICKRKLEIDYRLDFGRISGLVNKILEILYQGCSRLLWRRNF</sequence>
<accession>A0A6A4NSE5</accession>
<proteinExistence type="predicted"/>
<name>A0A6A4NSE5_LUPAL</name>
<evidence type="ECO:0000313" key="2">
    <source>
        <dbReference type="Proteomes" id="UP000447434"/>
    </source>
</evidence>
<evidence type="ECO:0000313" key="1">
    <source>
        <dbReference type="EMBL" id="KAE9589488.1"/>
    </source>
</evidence>
<comment type="caution">
    <text evidence="1">The sequence shown here is derived from an EMBL/GenBank/DDBJ whole genome shotgun (WGS) entry which is preliminary data.</text>
</comment>
<gene>
    <name evidence="1" type="ORF">Lalb_Chr21g0309521</name>
</gene>
<reference evidence="2" key="1">
    <citation type="journal article" date="2020" name="Nat. Commun.">
        <title>Genome sequence of the cluster root forming white lupin.</title>
        <authorList>
            <person name="Hufnagel B."/>
            <person name="Marques A."/>
            <person name="Soriano A."/>
            <person name="Marques L."/>
            <person name="Divol F."/>
            <person name="Doumas P."/>
            <person name="Sallet E."/>
            <person name="Mancinotti D."/>
            <person name="Carrere S."/>
            <person name="Marande W."/>
            <person name="Arribat S."/>
            <person name="Keller J."/>
            <person name="Huneau C."/>
            <person name="Blein T."/>
            <person name="Aime D."/>
            <person name="Laguerre M."/>
            <person name="Taylor J."/>
            <person name="Schubert V."/>
            <person name="Nelson M."/>
            <person name="Geu-Flores F."/>
            <person name="Crespi M."/>
            <person name="Gallardo-Guerrero K."/>
            <person name="Delaux P.-M."/>
            <person name="Salse J."/>
            <person name="Berges H."/>
            <person name="Guyot R."/>
            <person name="Gouzy J."/>
            <person name="Peret B."/>
        </authorList>
    </citation>
    <scope>NUCLEOTIDE SEQUENCE [LARGE SCALE GENOMIC DNA]</scope>
    <source>
        <strain evidence="2">cv. Amiga</strain>
    </source>
</reference>
<dbReference type="AlphaFoldDB" id="A0A6A4NSE5"/>